<gene>
    <name evidence="4" type="ORF">B7463_g10801</name>
</gene>
<dbReference type="GO" id="GO:0000981">
    <property type="term" value="F:DNA-binding transcription factor activity, RNA polymerase II-specific"/>
    <property type="evidence" value="ECO:0007669"/>
    <property type="project" value="InterPro"/>
</dbReference>
<reference evidence="4 5" key="1">
    <citation type="submission" date="2018-05" db="EMBL/GenBank/DDBJ databases">
        <title>Draft genome sequence of Scytalidium lignicola DSM 105466, a ubiquitous saprotrophic fungus.</title>
        <authorList>
            <person name="Buettner E."/>
            <person name="Gebauer A.M."/>
            <person name="Hofrichter M."/>
            <person name="Liers C."/>
            <person name="Kellner H."/>
        </authorList>
    </citation>
    <scope>NUCLEOTIDE SEQUENCE [LARGE SCALE GENOMIC DNA]</scope>
    <source>
        <strain evidence="4 5">DSM 105466</strain>
    </source>
</reference>
<dbReference type="EMBL" id="NCSJ02000325">
    <property type="protein sequence ID" value="RFU25537.1"/>
    <property type="molecule type" value="Genomic_DNA"/>
</dbReference>
<organism evidence="4 5">
    <name type="scientific">Scytalidium lignicola</name>
    <name type="common">Hyphomycete</name>
    <dbReference type="NCBI Taxonomy" id="5539"/>
    <lineage>
        <taxon>Eukaryota</taxon>
        <taxon>Fungi</taxon>
        <taxon>Dikarya</taxon>
        <taxon>Ascomycota</taxon>
        <taxon>Pezizomycotina</taxon>
        <taxon>Leotiomycetes</taxon>
        <taxon>Leotiomycetes incertae sedis</taxon>
        <taxon>Scytalidium</taxon>
    </lineage>
</organism>
<dbReference type="Gene3D" id="4.10.240.10">
    <property type="entry name" value="Zn(2)-C6 fungal-type DNA-binding domain"/>
    <property type="match status" value="1"/>
</dbReference>
<feature type="non-terminal residue" evidence="4">
    <location>
        <position position="1"/>
    </location>
</feature>
<dbReference type="STRING" id="5539.A0A3E2GWZ7"/>
<comment type="caution">
    <text evidence="4">The sequence shown here is derived from an EMBL/GenBank/DDBJ whole genome shotgun (WGS) entry which is preliminary data.</text>
</comment>
<dbReference type="GO" id="GO:0008270">
    <property type="term" value="F:zinc ion binding"/>
    <property type="evidence" value="ECO:0007669"/>
    <property type="project" value="InterPro"/>
</dbReference>
<protein>
    <recommendedName>
        <fullName evidence="3">Zn(2)-C6 fungal-type domain-containing protein</fullName>
    </recommendedName>
</protein>
<evidence type="ECO:0000256" key="1">
    <source>
        <dbReference type="ARBA" id="ARBA00023242"/>
    </source>
</evidence>
<feature type="compositionally biased region" description="Polar residues" evidence="2">
    <location>
        <begin position="108"/>
        <end position="120"/>
    </location>
</feature>
<dbReference type="SMART" id="SM00066">
    <property type="entry name" value="GAL4"/>
    <property type="match status" value="1"/>
</dbReference>
<dbReference type="Pfam" id="PF00172">
    <property type="entry name" value="Zn_clus"/>
    <property type="match status" value="1"/>
</dbReference>
<evidence type="ECO:0000256" key="2">
    <source>
        <dbReference type="SAM" id="MobiDB-lite"/>
    </source>
</evidence>
<evidence type="ECO:0000313" key="5">
    <source>
        <dbReference type="Proteomes" id="UP000258309"/>
    </source>
</evidence>
<feature type="domain" description="Zn(2)-C6 fungal-type" evidence="3">
    <location>
        <begin position="9"/>
        <end position="37"/>
    </location>
</feature>
<feature type="region of interest" description="Disordered" evidence="2">
    <location>
        <begin position="108"/>
        <end position="147"/>
    </location>
</feature>
<feature type="region of interest" description="Disordered" evidence="2">
    <location>
        <begin position="533"/>
        <end position="555"/>
    </location>
</feature>
<dbReference type="OrthoDB" id="4314040at2759"/>
<proteinExistence type="predicted"/>
<name>A0A3E2GWZ7_SCYLI</name>
<evidence type="ECO:0000259" key="3">
    <source>
        <dbReference type="PROSITE" id="PS50048"/>
    </source>
</evidence>
<dbReference type="InterPro" id="IPR053175">
    <property type="entry name" value="DHMBA_Reg_Transcription_Factor"/>
</dbReference>
<feature type="non-terminal residue" evidence="4">
    <location>
        <position position="652"/>
    </location>
</feature>
<dbReference type="Pfam" id="PF11951">
    <property type="entry name" value="Fungal_trans_2"/>
    <property type="match status" value="1"/>
</dbReference>
<feature type="region of interest" description="Disordered" evidence="2">
    <location>
        <begin position="411"/>
        <end position="448"/>
    </location>
</feature>
<evidence type="ECO:0000313" key="4">
    <source>
        <dbReference type="EMBL" id="RFU25537.1"/>
    </source>
</evidence>
<sequence length="652" mass="72715">MGRISRSNKCANCRKRKIKCDESLPACSQCIKAGWTCPGYHNEIGAVFRDQTASVVSRQQKRRVATLSGYSSVSSSAPSSRRGILCDEASQRKSMNVAGKAASATITPNITNSTIHNHTGSHSDETSGDFSTGKAGTGAWDGGSQSSRHASLSNTTLAFSNNLLPALSTNLMDRATSFFFGHYVFQGPHGNHEYLPAIYAEELREESDGPIRNIIVASGLASLANNTNESQLLLIARRLYGKAIGLINQALVDPLRVKSDRTLAAVLVLSIFEAIISTNEESMKAWSFHILGAIKLIDIRGPEQFSNDRSLRMFLQLRRLIVLACHQLRLPYPFAVRKWMTWSERAQQPDELPANELIVLNENLTSARAWLKENNITDPIIVATKLLPVDQTLQEWANALPNNWLPVTYDASSRSPSPISKAWGTSSDKGKKRESEFDSESTRSSSISDGKYDVSYGGQFNLYEDLWIAAVWNNYRGSRILIHETILSSAISNPAPPSTPPQFIENMMNESAGILVEMTVDVCRSVYFHMNSCSRNPSPQPSPSMSRPRHPTMPTNSTHMSGSYLLIWPLYMAGLLRTTPGRQRSWLADKLEIIGRELGNRQAIMLSDALREFRNETFIKTKEWQYDEDHGILDSRMEGEQRSEEQLHYQHI</sequence>
<dbReference type="InterPro" id="IPR036864">
    <property type="entry name" value="Zn2-C6_fun-type_DNA-bd_sf"/>
</dbReference>
<keyword evidence="5" id="KW-1185">Reference proteome</keyword>
<dbReference type="PROSITE" id="PS50048">
    <property type="entry name" value="ZN2_CY6_FUNGAL_2"/>
    <property type="match status" value="1"/>
</dbReference>
<dbReference type="InterPro" id="IPR001138">
    <property type="entry name" value="Zn2Cys6_DnaBD"/>
</dbReference>
<dbReference type="OMA" id="MITTCHQ"/>
<keyword evidence="1" id="KW-0539">Nucleus</keyword>
<dbReference type="InterPro" id="IPR021858">
    <property type="entry name" value="Fun_TF"/>
</dbReference>
<dbReference type="CDD" id="cd00067">
    <property type="entry name" value="GAL4"/>
    <property type="match status" value="1"/>
</dbReference>
<dbReference type="PANTHER" id="PTHR38791">
    <property type="entry name" value="ZN(II)2CYS6 TRANSCRIPTION FACTOR (EUROFUNG)-RELATED-RELATED"/>
    <property type="match status" value="1"/>
</dbReference>
<feature type="compositionally biased region" description="Polar residues" evidence="2">
    <location>
        <begin position="411"/>
        <end position="427"/>
    </location>
</feature>
<accession>A0A3E2GWZ7</accession>
<dbReference type="Proteomes" id="UP000258309">
    <property type="component" value="Unassembled WGS sequence"/>
</dbReference>
<dbReference type="SUPFAM" id="SSF57701">
    <property type="entry name" value="Zn2/Cys6 DNA-binding domain"/>
    <property type="match status" value="1"/>
</dbReference>
<dbReference type="AlphaFoldDB" id="A0A3E2GWZ7"/>